<keyword evidence="1" id="KW-0378">Hydrolase</keyword>
<sequence>MPDVYFIRHGESAGNYAQVLQGSMDYPLTAHGQTQAEALGSYFRGIQFDTVIASDLLRASATAEALAGFQQVGISTDERLREVHLGVLEGKAREVIQNEFPDLIGRDLLTAEVEGAETKNDLTERCAWLYYKLTEEWKDKDQIAVVSHGGFITIFFMYLLAKDNWVSLQRSMRIDNTGVSRIHFRKDRASIQYINRITHLE</sequence>
<evidence type="ECO:0000256" key="3">
    <source>
        <dbReference type="PIRSR" id="PIRSR613078-2"/>
    </source>
</evidence>
<dbReference type="Proteomes" id="UP000199488">
    <property type="component" value="Unassembled WGS sequence"/>
</dbReference>
<organism evidence="4 5">
    <name type="scientific">Marinococcus luteus</name>
    <dbReference type="NCBI Taxonomy" id="1122204"/>
    <lineage>
        <taxon>Bacteria</taxon>
        <taxon>Bacillati</taxon>
        <taxon>Bacillota</taxon>
        <taxon>Bacilli</taxon>
        <taxon>Bacillales</taxon>
        <taxon>Bacillaceae</taxon>
        <taxon>Marinococcus</taxon>
    </lineage>
</organism>
<evidence type="ECO:0000313" key="5">
    <source>
        <dbReference type="Proteomes" id="UP000199488"/>
    </source>
</evidence>
<reference evidence="4 5" key="1">
    <citation type="submission" date="2016-10" db="EMBL/GenBank/DDBJ databases">
        <authorList>
            <person name="de Groot N.N."/>
        </authorList>
    </citation>
    <scope>NUCLEOTIDE SEQUENCE [LARGE SCALE GENOMIC DNA]</scope>
    <source>
        <strain evidence="4 5">DSM 23126</strain>
    </source>
</reference>
<dbReference type="GO" id="GO:0043456">
    <property type="term" value="P:regulation of pentose-phosphate shunt"/>
    <property type="evidence" value="ECO:0007669"/>
    <property type="project" value="TreeGrafter"/>
</dbReference>
<feature type="active site" description="Tele-phosphohistidine intermediate" evidence="2">
    <location>
        <position position="9"/>
    </location>
</feature>
<evidence type="ECO:0000256" key="1">
    <source>
        <dbReference type="ARBA" id="ARBA00022801"/>
    </source>
</evidence>
<dbReference type="InterPro" id="IPR029033">
    <property type="entry name" value="His_PPase_superfam"/>
</dbReference>
<dbReference type="Gene3D" id="3.40.50.1240">
    <property type="entry name" value="Phosphoglycerate mutase-like"/>
    <property type="match status" value="1"/>
</dbReference>
<dbReference type="GO" id="GO:0004331">
    <property type="term" value="F:fructose-2,6-bisphosphate 2-phosphatase activity"/>
    <property type="evidence" value="ECO:0007669"/>
    <property type="project" value="TreeGrafter"/>
</dbReference>
<feature type="binding site" evidence="3">
    <location>
        <begin position="8"/>
        <end position="15"/>
    </location>
    <ligand>
        <name>substrate</name>
    </ligand>
</feature>
<dbReference type="Pfam" id="PF00300">
    <property type="entry name" value="His_Phos_1"/>
    <property type="match status" value="1"/>
</dbReference>
<dbReference type="STRING" id="1122204.SAMN05421781_2700"/>
<evidence type="ECO:0000313" key="4">
    <source>
        <dbReference type="EMBL" id="SDW88937.1"/>
    </source>
</evidence>
<name>A0A1H2X816_9BACI</name>
<evidence type="ECO:0000256" key="2">
    <source>
        <dbReference type="PIRSR" id="PIRSR613078-1"/>
    </source>
</evidence>
<dbReference type="PANTHER" id="PTHR46517">
    <property type="entry name" value="FRUCTOSE-2,6-BISPHOSPHATASE TIGAR"/>
    <property type="match status" value="1"/>
</dbReference>
<dbReference type="GO" id="GO:0045820">
    <property type="term" value="P:negative regulation of glycolytic process"/>
    <property type="evidence" value="ECO:0007669"/>
    <property type="project" value="TreeGrafter"/>
</dbReference>
<protein>
    <submittedName>
        <fullName evidence="4">Probable phosphoglycerate mutase/uncharacterized phosphatase</fullName>
    </submittedName>
</protein>
<accession>A0A1H2X816</accession>
<dbReference type="EMBL" id="FNNC01000006">
    <property type="protein sequence ID" value="SDW88937.1"/>
    <property type="molecule type" value="Genomic_DNA"/>
</dbReference>
<proteinExistence type="predicted"/>
<dbReference type="SMART" id="SM00855">
    <property type="entry name" value="PGAM"/>
    <property type="match status" value="1"/>
</dbReference>
<dbReference type="AlphaFoldDB" id="A0A1H2X816"/>
<gene>
    <name evidence="4" type="ORF">SAMN05421781_2700</name>
</gene>
<feature type="active site" description="Proton donor/acceptor" evidence="2">
    <location>
        <position position="82"/>
    </location>
</feature>
<dbReference type="GO" id="GO:0005829">
    <property type="term" value="C:cytosol"/>
    <property type="evidence" value="ECO:0007669"/>
    <property type="project" value="TreeGrafter"/>
</dbReference>
<dbReference type="RefSeq" id="WP_176967777.1">
    <property type="nucleotide sequence ID" value="NZ_FNNC01000006.1"/>
</dbReference>
<feature type="binding site" evidence="3">
    <location>
        <position position="58"/>
    </location>
    <ligand>
        <name>substrate</name>
    </ligand>
</feature>
<dbReference type="SUPFAM" id="SSF53254">
    <property type="entry name" value="Phosphoglycerate mutase-like"/>
    <property type="match status" value="1"/>
</dbReference>
<dbReference type="InterPro" id="IPR013078">
    <property type="entry name" value="His_Pase_superF_clade-1"/>
</dbReference>
<dbReference type="PANTHER" id="PTHR46517:SF1">
    <property type="entry name" value="FRUCTOSE-2,6-BISPHOSPHATASE TIGAR"/>
    <property type="match status" value="1"/>
</dbReference>
<dbReference type="CDD" id="cd07067">
    <property type="entry name" value="HP_PGM_like"/>
    <property type="match status" value="1"/>
</dbReference>
<keyword evidence="5" id="KW-1185">Reference proteome</keyword>
<dbReference type="InterPro" id="IPR051695">
    <property type="entry name" value="Phosphoglycerate_Mutase"/>
</dbReference>